<name>A0A0G0LBF7_9BACT</name>
<comment type="caution">
    <text evidence="1">The sequence shown here is derived from an EMBL/GenBank/DDBJ whole genome shotgun (WGS) entry which is preliminary data.</text>
</comment>
<protein>
    <recommendedName>
        <fullName evidence="3">Terminase small subunit</fullName>
    </recommendedName>
</protein>
<dbReference type="GO" id="GO:0051276">
    <property type="term" value="P:chromosome organization"/>
    <property type="evidence" value="ECO:0007669"/>
    <property type="project" value="InterPro"/>
</dbReference>
<dbReference type="EMBL" id="LBVL01000009">
    <property type="protein sequence ID" value="KKQ85180.1"/>
    <property type="molecule type" value="Genomic_DNA"/>
</dbReference>
<accession>A0A0G0LBF7</accession>
<dbReference type="InterPro" id="IPR005335">
    <property type="entry name" value="Terminase_ssu"/>
</dbReference>
<sequence length="220" mass="24790">MLNTLNQRQRIFIYHYFKGLSLTRSAIEAGYTKKPGCAAVQGSRLLKNVKVRNAIEYLNEQSKITPSAIVSKLARVFHDKNTTAGNIIKLSKLFFKIEGLDFNNSDARRPIRNKRRTGVGSISYFPDKFIEVKTVSQVDTYNKEGIIEEPVNKAHRFTEDSSLKIEQAVPKSIPKAVPMQIPKATPKPGEMRNPVAAYSPSNFKEDEVRIAQSGRVFYPA</sequence>
<proteinExistence type="predicted"/>
<dbReference type="InterPro" id="IPR038713">
    <property type="entry name" value="Terminase_Gp1_N_sf"/>
</dbReference>
<gene>
    <name evidence="1" type="ORF">UT08_C0009G0014</name>
</gene>
<evidence type="ECO:0000313" key="2">
    <source>
        <dbReference type="Proteomes" id="UP000034081"/>
    </source>
</evidence>
<dbReference type="Proteomes" id="UP000034081">
    <property type="component" value="Unassembled WGS sequence"/>
</dbReference>
<evidence type="ECO:0008006" key="3">
    <source>
        <dbReference type="Google" id="ProtNLM"/>
    </source>
</evidence>
<dbReference type="AlphaFoldDB" id="A0A0G0LBF7"/>
<dbReference type="PATRIC" id="fig|1618570.3.peg.865"/>
<organism evidence="1 2">
    <name type="scientific">Candidatus Woesebacteria bacterium GW2011_GWB1_38_8</name>
    <dbReference type="NCBI Taxonomy" id="1618570"/>
    <lineage>
        <taxon>Bacteria</taxon>
        <taxon>Candidatus Woeseibacteriota</taxon>
    </lineage>
</organism>
<evidence type="ECO:0000313" key="1">
    <source>
        <dbReference type="EMBL" id="KKQ85180.1"/>
    </source>
</evidence>
<dbReference type="STRING" id="1618570.UT08_C0009G0014"/>
<reference evidence="1 2" key="1">
    <citation type="journal article" date="2015" name="Nature">
        <title>rRNA introns, odd ribosomes, and small enigmatic genomes across a large radiation of phyla.</title>
        <authorList>
            <person name="Brown C.T."/>
            <person name="Hug L.A."/>
            <person name="Thomas B.C."/>
            <person name="Sharon I."/>
            <person name="Castelle C.J."/>
            <person name="Singh A."/>
            <person name="Wilkins M.J."/>
            <person name="Williams K.H."/>
            <person name="Banfield J.F."/>
        </authorList>
    </citation>
    <scope>NUCLEOTIDE SEQUENCE [LARGE SCALE GENOMIC DNA]</scope>
</reference>
<dbReference type="Pfam" id="PF03592">
    <property type="entry name" value="Terminase_2"/>
    <property type="match status" value="1"/>
</dbReference>
<dbReference type="Gene3D" id="1.10.10.1400">
    <property type="entry name" value="Terminase, small subunit, N-terminal DNA-binding domain, HTH motif"/>
    <property type="match status" value="1"/>
</dbReference>